<dbReference type="InterPro" id="IPR001128">
    <property type="entry name" value="Cyt_P450"/>
</dbReference>
<keyword evidence="10" id="KW-1185">Reference proteome</keyword>
<evidence type="ECO:0000256" key="6">
    <source>
        <dbReference type="ARBA" id="ARBA00023002"/>
    </source>
</evidence>
<keyword evidence="5" id="KW-0479">Metal-binding</keyword>
<accession>A0AAD4LG66</accession>
<comment type="similarity">
    <text evidence="3">Belongs to the cytochrome P450 family.</text>
</comment>
<dbReference type="PANTHER" id="PTHR24305:SF166">
    <property type="entry name" value="CYTOCHROME P450 12A4, MITOCHONDRIAL-RELATED"/>
    <property type="match status" value="1"/>
</dbReference>
<dbReference type="InterPro" id="IPR050121">
    <property type="entry name" value="Cytochrome_P450_monoxygenase"/>
</dbReference>
<comment type="cofactor">
    <cofactor evidence="1">
        <name>heme</name>
        <dbReference type="ChEBI" id="CHEBI:30413"/>
    </cofactor>
</comment>
<dbReference type="GO" id="GO:0016705">
    <property type="term" value="F:oxidoreductase activity, acting on paired donors, with incorporation or reduction of molecular oxygen"/>
    <property type="evidence" value="ECO:0007669"/>
    <property type="project" value="InterPro"/>
</dbReference>
<evidence type="ECO:0000313" key="9">
    <source>
        <dbReference type="EMBL" id="KAH8992218.1"/>
    </source>
</evidence>
<evidence type="ECO:0000256" key="2">
    <source>
        <dbReference type="ARBA" id="ARBA00005179"/>
    </source>
</evidence>
<gene>
    <name evidence="9" type="ORF">EDB92DRAFT_1945377</name>
</gene>
<comment type="pathway">
    <text evidence="2">Secondary metabolite biosynthesis.</text>
</comment>
<evidence type="ECO:0000256" key="3">
    <source>
        <dbReference type="ARBA" id="ARBA00010617"/>
    </source>
</evidence>
<organism evidence="9 10">
    <name type="scientific">Lactarius akahatsu</name>
    <dbReference type="NCBI Taxonomy" id="416441"/>
    <lineage>
        <taxon>Eukaryota</taxon>
        <taxon>Fungi</taxon>
        <taxon>Dikarya</taxon>
        <taxon>Basidiomycota</taxon>
        <taxon>Agaricomycotina</taxon>
        <taxon>Agaricomycetes</taxon>
        <taxon>Russulales</taxon>
        <taxon>Russulaceae</taxon>
        <taxon>Lactarius</taxon>
    </lineage>
</organism>
<dbReference type="AlphaFoldDB" id="A0AAD4LG66"/>
<keyword evidence="4" id="KW-0349">Heme</keyword>
<dbReference type="Gene3D" id="1.10.630.10">
    <property type="entry name" value="Cytochrome P450"/>
    <property type="match status" value="1"/>
</dbReference>
<keyword evidence="6" id="KW-0560">Oxidoreductase</keyword>
<protein>
    <submittedName>
        <fullName evidence="9">Cytochrome P450</fullName>
    </submittedName>
</protein>
<dbReference type="InterPro" id="IPR036396">
    <property type="entry name" value="Cyt_P450_sf"/>
</dbReference>
<evidence type="ECO:0000256" key="1">
    <source>
        <dbReference type="ARBA" id="ARBA00001971"/>
    </source>
</evidence>
<dbReference type="GO" id="GO:0005506">
    <property type="term" value="F:iron ion binding"/>
    <property type="evidence" value="ECO:0007669"/>
    <property type="project" value="InterPro"/>
</dbReference>
<evidence type="ECO:0000256" key="5">
    <source>
        <dbReference type="ARBA" id="ARBA00022723"/>
    </source>
</evidence>
<dbReference type="GO" id="GO:0004497">
    <property type="term" value="F:monooxygenase activity"/>
    <property type="evidence" value="ECO:0007669"/>
    <property type="project" value="UniProtKB-KW"/>
</dbReference>
<proteinExistence type="inferred from homology"/>
<dbReference type="EMBL" id="JAKELL010000023">
    <property type="protein sequence ID" value="KAH8992218.1"/>
    <property type="molecule type" value="Genomic_DNA"/>
</dbReference>
<evidence type="ECO:0000256" key="4">
    <source>
        <dbReference type="ARBA" id="ARBA00022617"/>
    </source>
</evidence>
<dbReference type="Pfam" id="PF00067">
    <property type="entry name" value="p450"/>
    <property type="match status" value="1"/>
</dbReference>
<reference evidence="9" key="1">
    <citation type="submission" date="2022-01" db="EMBL/GenBank/DDBJ databases">
        <title>Comparative genomics reveals a dynamic genome evolution in the ectomycorrhizal milk-cap (Lactarius) mushrooms.</title>
        <authorList>
            <consortium name="DOE Joint Genome Institute"/>
            <person name="Lebreton A."/>
            <person name="Tang N."/>
            <person name="Kuo A."/>
            <person name="LaButti K."/>
            <person name="Drula E."/>
            <person name="Barry K."/>
            <person name="Clum A."/>
            <person name="Lipzen A."/>
            <person name="Mousain D."/>
            <person name="Ng V."/>
            <person name="Wang R."/>
            <person name="Wang X."/>
            <person name="Dai Y."/>
            <person name="Henrissat B."/>
            <person name="Grigoriev I.V."/>
            <person name="Guerin-Laguette A."/>
            <person name="Yu F."/>
            <person name="Martin F.M."/>
        </authorList>
    </citation>
    <scope>NUCLEOTIDE SEQUENCE</scope>
    <source>
        <strain evidence="9">QP</strain>
    </source>
</reference>
<evidence type="ECO:0000256" key="7">
    <source>
        <dbReference type="ARBA" id="ARBA00023004"/>
    </source>
</evidence>
<dbReference type="Proteomes" id="UP001201163">
    <property type="component" value="Unassembled WGS sequence"/>
</dbReference>
<dbReference type="GO" id="GO:0020037">
    <property type="term" value="F:heme binding"/>
    <property type="evidence" value="ECO:0007669"/>
    <property type="project" value="InterPro"/>
</dbReference>
<evidence type="ECO:0000313" key="10">
    <source>
        <dbReference type="Proteomes" id="UP001201163"/>
    </source>
</evidence>
<sequence>MALLDPPGSSISDLLLARARPNTRLVHSFGLQNTFVSADIVVRKQFITRAREVLRQHTRNFAAFPEVVRDVVAGSALRLGSPSRRPSIPFAVFIQVVTLRVVVGSLLGGDIPEDNDEGTVFVVGAINDLWALSKKHGAAPPPSALLDSVNTYLRTWIPERYERPLDFVIPAYETMWRVVAVTVARAVHDRGACAAFSAFLESPREDQFVRFEDARPQQPSVEAFICEVLRLHPPSGRLARAAPPRVGVLWAPVTTHVANIEALHQDTAIWGSDAGVFDPMRFHGSRLSYGQKHAFMPFSYGPLRCVAFKEAPRFAAIVAAAVLEIVSAPDARYRLVCGERIGRREGWEGWSIEVRD</sequence>
<name>A0AAD4LG66_9AGAM</name>
<evidence type="ECO:0000256" key="8">
    <source>
        <dbReference type="ARBA" id="ARBA00023033"/>
    </source>
</evidence>
<keyword evidence="8" id="KW-0503">Monooxygenase</keyword>
<dbReference type="PANTHER" id="PTHR24305">
    <property type="entry name" value="CYTOCHROME P450"/>
    <property type="match status" value="1"/>
</dbReference>
<comment type="caution">
    <text evidence="9">The sequence shown here is derived from an EMBL/GenBank/DDBJ whole genome shotgun (WGS) entry which is preliminary data.</text>
</comment>
<dbReference type="SUPFAM" id="SSF48264">
    <property type="entry name" value="Cytochrome P450"/>
    <property type="match status" value="1"/>
</dbReference>
<keyword evidence="7" id="KW-0408">Iron</keyword>